<dbReference type="PANTHER" id="PTHR37957">
    <property type="entry name" value="BLR7070 PROTEIN"/>
    <property type="match status" value="1"/>
</dbReference>
<dbReference type="InterPro" id="IPR027372">
    <property type="entry name" value="Phytase-like_dom"/>
</dbReference>
<keyword evidence="3" id="KW-1185">Reference proteome</keyword>
<comment type="caution">
    <text evidence="2">The sequence shown here is derived from an EMBL/GenBank/DDBJ whole genome shotgun (WGS) entry which is preliminary data.</text>
</comment>
<sequence length="339" mass="36280">MPALEFLGDTTIPRSPEFRGTTVGGLSGISYDRRAGRYYLISDDRSERNPARFYTADIDVSGRKVTATLTGTAPLRRQDGSVFPSLASGAVPPDPEGIAVHPGTGDLYWVDEGERSDNLLNPAVRIAKPSGAYVRKLPIPDELTIAPGAGPRRNQALEGISFTPDGTRFAVGMEDPLRQDGPNPTAQAGALTRVVEYDTATGRPVAEYAYPLEPLFAAPREADSGDTNGLSDLVALGGGRYLVLERAAVVDRYRIKVRVFLADTRNATNVLGRNSLSGATAMTKTLLLDLDDAPGLRIDNFEGATLGPDLPDGRRTVLIVSDDNFRFLQTSTVAAFALS</sequence>
<dbReference type="EMBL" id="BAAAGX010000028">
    <property type="protein sequence ID" value="GAA0269292.1"/>
    <property type="molecule type" value="Genomic_DNA"/>
</dbReference>
<organism evidence="2 3">
    <name type="scientific">Cryptosporangium japonicum</name>
    <dbReference type="NCBI Taxonomy" id="80872"/>
    <lineage>
        <taxon>Bacteria</taxon>
        <taxon>Bacillati</taxon>
        <taxon>Actinomycetota</taxon>
        <taxon>Actinomycetes</taxon>
        <taxon>Cryptosporangiales</taxon>
        <taxon>Cryptosporangiaceae</taxon>
        <taxon>Cryptosporangium</taxon>
    </lineage>
</organism>
<dbReference type="PANTHER" id="PTHR37957:SF1">
    <property type="entry name" value="PHYTASE-LIKE DOMAIN-CONTAINING PROTEIN"/>
    <property type="match status" value="1"/>
</dbReference>
<dbReference type="Pfam" id="PF13449">
    <property type="entry name" value="Phytase-like"/>
    <property type="match status" value="1"/>
</dbReference>
<evidence type="ECO:0000313" key="3">
    <source>
        <dbReference type="Proteomes" id="UP001500967"/>
    </source>
</evidence>
<dbReference type="Proteomes" id="UP001500967">
    <property type="component" value="Unassembled WGS sequence"/>
</dbReference>
<name>A0ABP3EP92_9ACTN</name>
<gene>
    <name evidence="2" type="ORF">GCM10009539_65560</name>
</gene>
<feature type="domain" description="Phytase-like" evidence="1">
    <location>
        <begin position="21"/>
        <end position="325"/>
    </location>
</feature>
<proteinExistence type="predicted"/>
<dbReference type="SUPFAM" id="SSF101898">
    <property type="entry name" value="NHL repeat"/>
    <property type="match status" value="1"/>
</dbReference>
<accession>A0ABP3EP92</accession>
<evidence type="ECO:0000259" key="1">
    <source>
        <dbReference type="Pfam" id="PF13449"/>
    </source>
</evidence>
<reference evidence="3" key="1">
    <citation type="journal article" date="2019" name="Int. J. Syst. Evol. Microbiol.">
        <title>The Global Catalogue of Microorganisms (GCM) 10K type strain sequencing project: providing services to taxonomists for standard genome sequencing and annotation.</title>
        <authorList>
            <consortium name="The Broad Institute Genomics Platform"/>
            <consortium name="The Broad Institute Genome Sequencing Center for Infectious Disease"/>
            <person name="Wu L."/>
            <person name="Ma J."/>
        </authorList>
    </citation>
    <scope>NUCLEOTIDE SEQUENCE [LARGE SCALE GENOMIC DNA]</scope>
    <source>
        <strain evidence="3">JCM 10425</strain>
    </source>
</reference>
<evidence type="ECO:0000313" key="2">
    <source>
        <dbReference type="EMBL" id="GAA0269292.1"/>
    </source>
</evidence>
<protein>
    <submittedName>
        <fullName evidence="2">Esterase-like activity of phytase family protein</fullName>
    </submittedName>
</protein>